<dbReference type="Proteomes" id="UP000622552">
    <property type="component" value="Unassembled WGS sequence"/>
</dbReference>
<evidence type="ECO:0008006" key="3">
    <source>
        <dbReference type="Google" id="ProtNLM"/>
    </source>
</evidence>
<dbReference type="AlphaFoldDB" id="A0A8J7GR90"/>
<evidence type="ECO:0000313" key="2">
    <source>
        <dbReference type="Proteomes" id="UP000622552"/>
    </source>
</evidence>
<dbReference type="RefSeq" id="WP_197002595.1">
    <property type="nucleotide sequence ID" value="NZ_BONS01000002.1"/>
</dbReference>
<protein>
    <recommendedName>
        <fullName evidence="3">Extracellular solute-binding protein</fullName>
    </recommendedName>
</protein>
<comment type="caution">
    <text evidence="1">The sequence shown here is derived from an EMBL/GenBank/DDBJ whole genome shotgun (WGS) entry which is preliminary data.</text>
</comment>
<organism evidence="1 2">
    <name type="scientific">Longispora fulva</name>
    <dbReference type="NCBI Taxonomy" id="619741"/>
    <lineage>
        <taxon>Bacteria</taxon>
        <taxon>Bacillati</taxon>
        <taxon>Actinomycetota</taxon>
        <taxon>Actinomycetes</taxon>
        <taxon>Micromonosporales</taxon>
        <taxon>Micromonosporaceae</taxon>
        <taxon>Longispora</taxon>
    </lineage>
</organism>
<keyword evidence="2" id="KW-1185">Reference proteome</keyword>
<proteinExistence type="predicted"/>
<reference evidence="1" key="1">
    <citation type="submission" date="2020-11" db="EMBL/GenBank/DDBJ databases">
        <title>Sequencing the genomes of 1000 actinobacteria strains.</title>
        <authorList>
            <person name="Klenk H.-P."/>
        </authorList>
    </citation>
    <scope>NUCLEOTIDE SEQUENCE</scope>
    <source>
        <strain evidence="1">DSM 45356</strain>
    </source>
</reference>
<name>A0A8J7GR90_9ACTN</name>
<evidence type="ECO:0000313" key="1">
    <source>
        <dbReference type="EMBL" id="MBG6135496.1"/>
    </source>
</evidence>
<accession>A0A8J7GR90</accession>
<gene>
    <name evidence="1" type="ORF">IW245_001690</name>
</gene>
<dbReference type="EMBL" id="JADOUF010000001">
    <property type="protein sequence ID" value="MBG6135496.1"/>
    <property type="molecule type" value="Genomic_DNA"/>
</dbReference>
<sequence>MRRALSVLLAVVLVGGVVAAVLLGRDDDSGAGPGSTTTVHGVIGSEKLPFFTDPDVVVAFARHGLTVKVDPLGSREMTTRDPKTYDFAFPSSAPTAERIERQLGTSRHYTPFSSPLAVATFAPVAELLATQRLAAKGADGHWTLDMKAYVEAAGHGLRWGDIPNSSAVALPSRHVLITTTTPRASNSAAMYAAVAGYLANNERVLGDETQAKAVLDRVAPLFRDQGYLETSSEYPFESYLSQGMGYSPLVWIYEAQFLGAKVKPDMALLYPSPTVLSQHTVVPRTDAGDKVGDLLVNDPELRKLAARHGFRTPDTGTLPALTQTVPPPSYDVLEALLDALQH</sequence>